<name>A0A1W6ZVW5_9HYPH</name>
<dbReference type="KEGG" id="psin:CAK95_21845"/>
<dbReference type="OrthoDB" id="165683at2"/>
<sequence>MPIFITQGRFTREAIKGMVVSPEDRADAVGRLLSKAGGRLIGYYVTFGEYDFLVIAEAPGETQMAAVLLAAASGGGVTDLKTTLAMTSIEAKGAFAAAGDLTPGFRSAGGV</sequence>
<proteinExistence type="predicted"/>
<evidence type="ECO:0000313" key="1">
    <source>
        <dbReference type="EMBL" id="ARQ01453.1"/>
    </source>
</evidence>
<keyword evidence="2" id="KW-1185">Reference proteome</keyword>
<dbReference type="EMBL" id="CP021112">
    <property type="protein sequence ID" value="ARQ01453.1"/>
    <property type="molecule type" value="Genomic_DNA"/>
</dbReference>
<organism evidence="1 2">
    <name type="scientific">Pseudorhodoplanes sinuspersici</name>
    <dbReference type="NCBI Taxonomy" id="1235591"/>
    <lineage>
        <taxon>Bacteria</taxon>
        <taxon>Pseudomonadati</taxon>
        <taxon>Pseudomonadota</taxon>
        <taxon>Alphaproteobacteria</taxon>
        <taxon>Hyphomicrobiales</taxon>
        <taxon>Pseudorhodoplanes</taxon>
    </lineage>
</organism>
<dbReference type="InterPro" id="IPR014845">
    <property type="entry name" value="GYD/TTHA1554"/>
</dbReference>
<dbReference type="STRING" id="1235591.CAK95_21845"/>
<dbReference type="Proteomes" id="UP000194137">
    <property type="component" value="Chromosome"/>
</dbReference>
<dbReference type="AlphaFoldDB" id="A0A1W6ZVW5"/>
<accession>A0A1W6ZVW5</accession>
<evidence type="ECO:0000313" key="2">
    <source>
        <dbReference type="Proteomes" id="UP000194137"/>
    </source>
</evidence>
<dbReference type="Pfam" id="PF08734">
    <property type="entry name" value="GYD"/>
    <property type="match status" value="1"/>
</dbReference>
<gene>
    <name evidence="1" type="ORF">CAK95_21845</name>
</gene>
<reference evidence="1 2" key="1">
    <citation type="submission" date="2017-05" db="EMBL/GenBank/DDBJ databases">
        <title>Full genome sequence of Pseudorhodoplanes sinuspersici.</title>
        <authorList>
            <person name="Dastgheib S.M.M."/>
            <person name="Shavandi M."/>
            <person name="Tirandaz H."/>
        </authorList>
    </citation>
    <scope>NUCLEOTIDE SEQUENCE [LARGE SCALE GENOMIC DNA]</scope>
    <source>
        <strain evidence="1 2">RIPI110</strain>
    </source>
</reference>
<protein>
    <submittedName>
        <fullName evidence="1">Uncharacterized protein</fullName>
    </submittedName>
</protein>
<dbReference type="RefSeq" id="WP_086089844.1">
    <property type="nucleotide sequence ID" value="NZ_CP021112.1"/>
</dbReference>